<evidence type="ECO:0000313" key="2">
    <source>
        <dbReference type="Proteomes" id="UP001273505"/>
    </source>
</evidence>
<dbReference type="RefSeq" id="WP_302724199.1">
    <property type="nucleotide sequence ID" value="NZ_JAULRU010000770.1"/>
</dbReference>
<dbReference type="InterPro" id="IPR036890">
    <property type="entry name" value="HATPase_C_sf"/>
</dbReference>
<name>A0ABU4S2M3_9GAMM</name>
<keyword evidence="2" id="KW-1185">Reference proteome</keyword>
<evidence type="ECO:0000313" key="1">
    <source>
        <dbReference type="EMBL" id="MDX6851425.1"/>
    </source>
</evidence>
<proteinExistence type="predicted"/>
<dbReference type="SUPFAM" id="SSF55874">
    <property type="entry name" value="ATPase domain of HSP90 chaperone/DNA topoisomerase II/histidine kinase"/>
    <property type="match status" value="1"/>
</dbReference>
<protein>
    <recommendedName>
        <fullName evidence="3">Type I restriction enzyme R protein N-terminal domain-containing protein</fullName>
    </recommendedName>
</protein>
<evidence type="ECO:0008006" key="3">
    <source>
        <dbReference type="Google" id="ProtNLM"/>
    </source>
</evidence>
<comment type="caution">
    <text evidence="1">The sequence shown here is derived from an EMBL/GenBank/DDBJ whole genome shotgun (WGS) entry which is preliminary data.</text>
</comment>
<dbReference type="EMBL" id="JAXAFO010000057">
    <property type="protein sequence ID" value="MDX6851425.1"/>
    <property type="molecule type" value="Genomic_DNA"/>
</dbReference>
<dbReference type="Proteomes" id="UP001273505">
    <property type="component" value="Unassembled WGS sequence"/>
</dbReference>
<dbReference type="Gene3D" id="3.30.565.10">
    <property type="entry name" value="Histidine kinase-like ATPase, C-terminal domain"/>
    <property type="match status" value="1"/>
</dbReference>
<accession>A0ABU4S2M3</accession>
<gene>
    <name evidence="1" type="ORF">SCD92_18785</name>
</gene>
<sequence>MTLDIRGGLKNTEISANRYVVIEELLSNAIDSYLIRKSSDNNAPDLSVEIKIDFLPASLLEDGRFDLKISCVDNGAGFDDEQIRAFVTKDSTYKDYLNIQGIGKCKGAGRIQFFHFFRKFEVDSIFRKDGIIHRKTLSTDENIHEISEHSFEEKDTSKVDLETTVSTSILKEYAANRFFISSSVKADFSVNALYRYLYVAFMQRFIILKGIAGSFKISITSKEGEKIERKIISSNELPSPVSVNTVSLVCTHGSAIHKKDTDLKVTRYSLPQASFHDYEHEVALCANSALVKPITQFYLKNNQDRRRALDGKYELLLIESHFLEDKVNEQRDDFNIPRECSANDELDHSPSMQDIVDSLEDYVYSILTPSDFDKEELVASTETKFGITRSMLDTAKIKVRYSDTEQNIAKRVLKKYQDDIVNETSKIFDLKQELLELDPRSKDFRDRVGTLSWTYTSTIKKMDMANLSQLVVRRTSMLEVLKKAVESMLNCQEDDGGRKENEKIIHNVFFPTNKDSEDSIDHDIWILNEEYHYFEHIASDKSLASIPWNETEKLFEADIDKQLEELFKKNNYDHRLKRPDIAIFNQEGSAIIIEFKAPGVEIQEHISDLAQYARLIAAKSYGRIKRIYGYLIGDTMDESRMPLNYTRFPSGLGYFSTDPIVDPATRTQYGELYSEVLFYNQFIDRAERRLKVYKEKLNIDI</sequence>
<organism evidence="1 2">
    <name type="scientific">Gilvimarinus gilvus</name>
    <dbReference type="NCBI Taxonomy" id="3058038"/>
    <lineage>
        <taxon>Bacteria</taxon>
        <taxon>Pseudomonadati</taxon>
        <taxon>Pseudomonadota</taxon>
        <taxon>Gammaproteobacteria</taxon>
        <taxon>Cellvibrionales</taxon>
        <taxon>Cellvibrionaceae</taxon>
        <taxon>Gilvimarinus</taxon>
    </lineage>
</organism>
<reference evidence="1 2" key="1">
    <citation type="submission" date="2023-11" db="EMBL/GenBank/DDBJ databases">
        <title>Gilvimarinus fulvus sp. nov., isolated from the surface of Kelp.</title>
        <authorList>
            <person name="Sun Y.Y."/>
            <person name="Gong Y."/>
            <person name="Du Z.J."/>
        </authorList>
    </citation>
    <scope>NUCLEOTIDE SEQUENCE [LARGE SCALE GENOMIC DNA]</scope>
    <source>
        <strain evidence="1 2">SDUM040013</strain>
    </source>
</reference>